<comment type="caution">
    <text evidence="1">The sequence shown here is derived from an EMBL/GenBank/DDBJ whole genome shotgun (WGS) entry which is preliminary data.</text>
</comment>
<reference evidence="2" key="1">
    <citation type="submission" date="2022-10" db="EMBL/GenBank/DDBJ databases">
        <title>Genome assembly of Pristionchus species.</title>
        <authorList>
            <person name="Yoshida K."/>
            <person name="Sommer R.J."/>
        </authorList>
    </citation>
    <scope>NUCLEOTIDE SEQUENCE [LARGE SCALE GENOMIC DNA]</scope>
    <source>
        <strain evidence="2">RS5460</strain>
    </source>
</reference>
<name>A0AAN5I860_9BILA</name>
<evidence type="ECO:0000313" key="2">
    <source>
        <dbReference type="Proteomes" id="UP001328107"/>
    </source>
</evidence>
<dbReference type="AlphaFoldDB" id="A0AAN5I860"/>
<keyword evidence="2" id="KW-1185">Reference proteome</keyword>
<evidence type="ECO:0000313" key="1">
    <source>
        <dbReference type="EMBL" id="GMR56202.1"/>
    </source>
</evidence>
<feature type="non-terminal residue" evidence="1">
    <location>
        <position position="1"/>
    </location>
</feature>
<gene>
    <name evidence="1" type="ORF">PMAYCL1PPCAC_26397</name>
</gene>
<dbReference type="EMBL" id="BTRK01000005">
    <property type="protein sequence ID" value="GMR56202.1"/>
    <property type="molecule type" value="Genomic_DNA"/>
</dbReference>
<feature type="non-terminal residue" evidence="1">
    <location>
        <position position="112"/>
    </location>
</feature>
<dbReference type="Proteomes" id="UP001328107">
    <property type="component" value="Unassembled WGS sequence"/>
</dbReference>
<proteinExistence type="predicted"/>
<protein>
    <submittedName>
        <fullName evidence="1">Uncharacterized protein</fullName>
    </submittedName>
</protein>
<sequence>LVARSYSRCFESIHFAVVPNGNLSEIPEFCWFPSKICISEFLRKRCGCINSDSHNAREDDAVRNDMIVLKSTRELQDSSDHEHALVDDGMRRGREHLRFRTGEGTKASLQCF</sequence>
<organism evidence="1 2">
    <name type="scientific">Pristionchus mayeri</name>
    <dbReference type="NCBI Taxonomy" id="1317129"/>
    <lineage>
        <taxon>Eukaryota</taxon>
        <taxon>Metazoa</taxon>
        <taxon>Ecdysozoa</taxon>
        <taxon>Nematoda</taxon>
        <taxon>Chromadorea</taxon>
        <taxon>Rhabditida</taxon>
        <taxon>Rhabditina</taxon>
        <taxon>Diplogasteromorpha</taxon>
        <taxon>Diplogasteroidea</taxon>
        <taxon>Neodiplogasteridae</taxon>
        <taxon>Pristionchus</taxon>
    </lineage>
</organism>
<accession>A0AAN5I860</accession>